<reference evidence="8" key="3">
    <citation type="submission" date="2025-09" db="UniProtKB">
        <authorList>
            <consortium name="Ensembl"/>
        </authorList>
    </citation>
    <scope>IDENTIFICATION</scope>
</reference>
<keyword evidence="9" id="KW-1185">Reference proteome</keyword>
<evidence type="ECO:0000256" key="2">
    <source>
        <dbReference type="ARBA" id="ARBA00022692"/>
    </source>
</evidence>
<sequence>MSEERTAYAELTLSLKSKKDKNQPIKEKRDCPWLVTAIILGTVCLCLLMSNVVLGYLFFQCTSNFKIQHGKDANESTISSMEVAGPSILPPTKGYYPCQGRWSCCGENCYYFSEEEKTWDESETSCRYLGSHLAKIDNKEEQNFIQSQLKYSYWVGLRKVGSQFQWVHQKDTKLSSDVEFYTTHSTSAECGHLKPKYLSNALCSRHFHYICEKNFTFSVTSKNW</sequence>
<comment type="subcellular location">
    <subcellularLocation>
        <location evidence="1">Membrane</location>
        <topology evidence="1">Single-pass membrane protein</topology>
    </subcellularLocation>
</comment>
<dbReference type="GO" id="GO:0002720">
    <property type="term" value="P:positive regulation of cytokine production involved in immune response"/>
    <property type="evidence" value="ECO:0007669"/>
    <property type="project" value="TreeGrafter"/>
</dbReference>
<evidence type="ECO:0000256" key="5">
    <source>
        <dbReference type="ARBA" id="ARBA00023136"/>
    </source>
</evidence>
<evidence type="ECO:0000256" key="1">
    <source>
        <dbReference type="ARBA" id="ARBA00004167"/>
    </source>
</evidence>
<dbReference type="GO" id="GO:0038187">
    <property type="term" value="F:pattern recognition receptor activity"/>
    <property type="evidence" value="ECO:0007669"/>
    <property type="project" value="TreeGrafter"/>
</dbReference>
<dbReference type="SMART" id="SM00034">
    <property type="entry name" value="CLECT"/>
    <property type="match status" value="1"/>
</dbReference>
<dbReference type="InterPro" id="IPR001304">
    <property type="entry name" value="C-type_lectin-like"/>
</dbReference>
<evidence type="ECO:0000313" key="8">
    <source>
        <dbReference type="Ensembl" id="ENSPEMP00000001236.2"/>
    </source>
</evidence>
<evidence type="ECO:0000256" key="4">
    <source>
        <dbReference type="ARBA" id="ARBA00022989"/>
    </source>
</evidence>
<evidence type="ECO:0000256" key="3">
    <source>
        <dbReference type="ARBA" id="ARBA00022734"/>
    </source>
</evidence>
<dbReference type="GO" id="GO:0043122">
    <property type="term" value="P:regulation of canonical NF-kappaB signal transduction"/>
    <property type="evidence" value="ECO:0007669"/>
    <property type="project" value="TreeGrafter"/>
</dbReference>
<keyword evidence="2 6" id="KW-0812">Transmembrane</keyword>
<dbReference type="Gene3D" id="3.10.100.10">
    <property type="entry name" value="Mannose-Binding Protein A, subunit A"/>
    <property type="match status" value="1"/>
</dbReference>
<reference evidence="8" key="2">
    <citation type="submission" date="2025-08" db="UniProtKB">
        <authorList>
            <consortium name="Ensembl"/>
        </authorList>
    </citation>
    <scope>IDENTIFICATION</scope>
</reference>
<dbReference type="InterPro" id="IPR016187">
    <property type="entry name" value="CTDL_fold"/>
</dbReference>
<keyword evidence="5 6" id="KW-0472">Membrane</keyword>
<evidence type="ECO:0000313" key="9">
    <source>
        <dbReference type="Proteomes" id="UP000694547"/>
    </source>
</evidence>
<dbReference type="GO" id="GO:0001872">
    <property type="term" value="F:(1-&gt;3)-beta-D-glucan binding"/>
    <property type="evidence" value="ECO:0007669"/>
    <property type="project" value="InterPro"/>
</dbReference>
<protein>
    <submittedName>
        <fullName evidence="8">Killer cell lectin-like receptor subfamily H, member 1</fullName>
    </submittedName>
</protein>
<dbReference type="GO" id="GO:0045087">
    <property type="term" value="P:innate immune response"/>
    <property type="evidence" value="ECO:0007669"/>
    <property type="project" value="TreeGrafter"/>
</dbReference>
<dbReference type="Pfam" id="PF00059">
    <property type="entry name" value="Lectin_C"/>
    <property type="match status" value="1"/>
</dbReference>
<dbReference type="InterPro" id="IPR042808">
    <property type="entry name" value="CLEC7A"/>
</dbReference>
<dbReference type="GO" id="GO:0016020">
    <property type="term" value="C:membrane"/>
    <property type="evidence" value="ECO:0007669"/>
    <property type="project" value="UniProtKB-SubCell"/>
</dbReference>
<organism evidence="8 9">
    <name type="scientific">Peromyscus maniculatus bairdii</name>
    <name type="common">Prairie deer mouse</name>
    <dbReference type="NCBI Taxonomy" id="230844"/>
    <lineage>
        <taxon>Eukaryota</taxon>
        <taxon>Metazoa</taxon>
        <taxon>Chordata</taxon>
        <taxon>Craniata</taxon>
        <taxon>Vertebrata</taxon>
        <taxon>Euteleostomi</taxon>
        <taxon>Mammalia</taxon>
        <taxon>Eutheria</taxon>
        <taxon>Euarchontoglires</taxon>
        <taxon>Glires</taxon>
        <taxon>Rodentia</taxon>
        <taxon>Myomorpha</taxon>
        <taxon>Muroidea</taxon>
        <taxon>Cricetidae</taxon>
        <taxon>Neotominae</taxon>
        <taxon>Peromyscus</taxon>
    </lineage>
</organism>
<dbReference type="Proteomes" id="UP000694547">
    <property type="component" value="Chromosome 3"/>
</dbReference>
<keyword evidence="4 6" id="KW-1133">Transmembrane helix</keyword>
<dbReference type="PANTHER" id="PTHR47218">
    <property type="entry name" value="C-TYPE LECTIN DOMAIN FAMILY 7 MEMBER A"/>
    <property type="match status" value="1"/>
</dbReference>
<dbReference type="GO" id="GO:0071226">
    <property type="term" value="P:cellular response to molecule of fungal origin"/>
    <property type="evidence" value="ECO:0007669"/>
    <property type="project" value="InterPro"/>
</dbReference>
<evidence type="ECO:0000259" key="7">
    <source>
        <dbReference type="PROSITE" id="PS50041"/>
    </source>
</evidence>
<feature type="domain" description="C-type lectin" evidence="7">
    <location>
        <begin position="105"/>
        <end position="212"/>
    </location>
</feature>
<dbReference type="InterPro" id="IPR016186">
    <property type="entry name" value="C-type_lectin-like/link_sf"/>
</dbReference>
<accession>A0A8C8SZU0</accession>
<reference evidence="8 9" key="1">
    <citation type="submission" date="2018-10" db="EMBL/GenBank/DDBJ databases">
        <title>Improved assembly of the deer mouse Peromyscus maniculatus genome.</title>
        <authorList>
            <person name="Lassance J.-M."/>
            <person name="Hoekstra H.E."/>
        </authorList>
    </citation>
    <scope>NUCLEOTIDE SEQUENCE [LARGE SCALE GENOMIC DNA]</scope>
</reference>
<dbReference type="PROSITE" id="PS50041">
    <property type="entry name" value="C_TYPE_LECTIN_2"/>
    <property type="match status" value="1"/>
</dbReference>
<dbReference type="GO" id="GO:0006910">
    <property type="term" value="P:phagocytosis, recognition"/>
    <property type="evidence" value="ECO:0007669"/>
    <property type="project" value="TreeGrafter"/>
</dbReference>
<dbReference type="PANTHER" id="PTHR47218:SF1">
    <property type="entry name" value="C-TYPE LECTIN DOMAIN FAMILY 7 MEMBER A"/>
    <property type="match status" value="1"/>
</dbReference>
<feature type="transmembrane region" description="Helical" evidence="6">
    <location>
        <begin position="33"/>
        <end position="59"/>
    </location>
</feature>
<name>A0A8C8SZU0_PERMB</name>
<dbReference type="Ensembl" id="ENSPEMT00000001286.2">
    <property type="protein sequence ID" value="ENSPEMP00000001236.2"/>
    <property type="gene ID" value="ENSPEMG00000000899.2"/>
</dbReference>
<evidence type="ECO:0000256" key="6">
    <source>
        <dbReference type="SAM" id="Phobius"/>
    </source>
</evidence>
<dbReference type="GO" id="GO:0009986">
    <property type="term" value="C:cell surface"/>
    <property type="evidence" value="ECO:0007669"/>
    <property type="project" value="TreeGrafter"/>
</dbReference>
<dbReference type="CDD" id="cd03593">
    <property type="entry name" value="CLECT_NK_receptors_like"/>
    <property type="match status" value="1"/>
</dbReference>
<dbReference type="AlphaFoldDB" id="A0A8C8SZU0"/>
<dbReference type="SUPFAM" id="SSF56436">
    <property type="entry name" value="C-type lectin-like"/>
    <property type="match status" value="1"/>
</dbReference>
<proteinExistence type="predicted"/>
<keyword evidence="3" id="KW-0430">Lectin</keyword>
<dbReference type="InterPro" id="IPR033992">
    <property type="entry name" value="NKR-like_CTLD"/>
</dbReference>
<dbReference type="GeneTree" id="ENSGT00940000164346"/>